<dbReference type="EMBL" id="CP134145">
    <property type="protein sequence ID" value="WNC70431.1"/>
    <property type="molecule type" value="Genomic_DNA"/>
</dbReference>
<dbReference type="CDD" id="cd16329">
    <property type="entry name" value="LolA_like"/>
    <property type="match status" value="1"/>
</dbReference>
<keyword evidence="1" id="KW-0732">Signal</keyword>
<feature type="chain" id="PRO_5045623635" evidence="1">
    <location>
        <begin position="25"/>
        <end position="457"/>
    </location>
</feature>
<dbReference type="Pfam" id="PF07044">
    <property type="entry name" value="DUF1329"/>
    <property type="match status" value="1"/>
</dbReference>
<name>A0ABY9TPV5_9GAMM</name>
<dbReference type="Proteomes" id="UP001258994">
    <property type="component" value="Chromosome"/>
</dbReference>
<dbReference type="RefSeq" id="WP_348389571.1">
    <property type="nucleotide sequence ID" value="NZ_CP134145.1"/>
</dbReference>
<keyword evidence="3" id="KW-1185">Reference proteome</keyword>
<gene>
    <name evidence="2" type="ORF">RGQ13_09745</name>
</gene>
<accession>A0ABY9TPV5</accession>
<protein>
    <submittedName>
        <fullName evidence="2">DUF1329 domain-containing protein</fullName>
    </submittedName>
</protein>
<dbReference type="Gene3D" id="2.50.20.10">
    <property type="entry name" value="Lipoprotein localisation LolA/LolB/LppX"/>
    <property type="match status" value="1"/>
</dbReference>
<sequence>MKFNKTLFALIATTATLFTSSAMAKISAADAAKLGSELTPVGAERAANVDGSIPEWTGGMTTAPAGYKGEGTTRIDPFASEKPLFVIDASNYKQYEAKLSAGQKELFAKHPDTFKMPVFATHRTAAAPQWVYDKTKTNALNAETTAGGDGVANAFGGYPFPVPQNGHEAIWNHSLRWTGQGSNKKYKNLTVYGNGTSTLGQGEIWESFPYYNPESSAEEYNGNIQQILVQYSLPVRRKGEVILVRDPVNAAETPRQAWQYIPGQRRVRRAPTIAFDTPNTQFAGQATFDDSFMFNGSTERYNWKLKGKQEMFISYNNNGLFSEAEKGDDAVANIATPYHPNPEFSRWELHRVWVVEASLKEDKRHVYAKRTFYIDEDTWMVAATDIYDGRGNLWRAGFANFLNAYDVPVTAVRATWHTDFQNGNYAFNELDFVPVKFYQGEKDKFFTPGQVRKLSKR</sequence>
<evidence type="ECO:0000313" key="2">
    <source>
        <dbReference type="EMBL" id="WNC70431.1"/>
    </source>
</evidence>
<reference evidence="3" key="1">
    <citation type="submission" date="2023-09" db="EMBL/GenBank/DDBJ databases">
        <authorList>
            <person name="Li S."/>
            <person name="Li X."/>
            <person name="Zhang C."/>
            <person name="Zhao Z."/>
        </authorList>
    </citation>
    <scope>NUCLEOTIDE SEQUENCE [LARGE SCALE GENOMIC DNA]</scope>
    <source>
        <strain evidence="3">SQ149</strain>
    </source>
</reference>
<feature type="signal peptide" evidence="1">
    <location>
        <begin position="1"/>
        <end position="24"/>
    </location>
</feature>
<proteinExistence type="predicted"/>
<evidence type="ECO:0000256" key="1">
    <source>
        <dbReference type="SAM" id="SignalP"/>
    </source>
</evidence>
<organism evidence="2 3">
    <name type="scientific">Thalassotalea psychrophila</name>
    <dbReference type="NCBI Taxonomy" id="3065647"/>
    <lineage>
        <taxon>Bacteria</taxon>
        <taxon>Pseudomonadati</taxon>
        <taxon>Pseudomonadota</taxon>
        <taxon>Gammaproteobacteria</taxon>
        <taxon>Alteromonadales</taxon>
        <taxon>Colwelliaceae</taxon>
        <taxon>Thalassotalea</taxon>
    </lineage>
</organism>
<evidence type="ECO:0000313" key="3">
    <source>
        <dbReference type="Proteomes" id="UP001258994"/>
    </source>
</evidence>
<dbReference type="InterPro" id="IPR010752">
    <property type="entry name" value="DUF1329"/>
</dbReference>